<dbReference type="InterPro" id="IPR029027">
    <property type="entry name" value="Single_a-helix_sf"/>
</dbReference>
<reference evidence="2" key="1">
    <citation type="journal article" date="2011" name="Genome Biol.">
        <title>The draft genome of the carcinogenic human liver fluke Clonorchis sinensis.</title>
        <authorList>
            <person name="Wang X."/>
            <person name="Chen W."/>
            <person name="Huang Y."/>
            <person name="Sun J."/>
            <person name="Men J."/>
            <person name="Liu H."/>
            <person name="Luo F."/>
            <person name="Guo L."/>
            <person name="Lv X."/>
            <person name="Deng C."/>
            <person name="Zhou C."/>
            <person name="Fan Y."/>
            <person name="Li X."/>
            <person name="Huang L."/>
            <person name="Hu Y."/>
            <person name="Liang C."/>
            <person name="Hu X."/>
            <person name="Xu J."/>
            <person name="Yu X."/>
        </authorList>
    </citation>
    <scope>NUCLEOTIDE SEQUENCE [LARGE SCALE GENOMIC DNA]</scope>
    <source>
        <strain evidence="2">Henan</strain>
    </source>
</reference>
<dbReference type="SUPFAM" id="SSF81518">
    <property type="entry name" value="Subunit XI (6.4 kDa protein) of cytochrome bc1 complex (Ubiquinol-cytochrome c reductase)"/>
    <property type="match status" value="1"/>
</dbReference>
<keyword evidence="3" id="KW-1185">Reference proteome</keyword>
<evidence type="ECO:0008006" key="4">
    <source>
        <dbReference type="Google" id="ProtNLM"/>
    </source>
</evidence>
<dbReference type="InterPro" id="IPR015089">
    <property type="entry name" value="UQCR"/>
</dbReference>
<organism evidence="2 3">
    <name type="scientific">Clonorchis sinensis</name>
    <name type="common">Chinese liver fluke</name>
    <dbReference type="NCBI Taxonomy" id="79923"/>
    <lineage>
        <taxon>Eukaryota</taxon>
        <taxon>Metazoa</taxon>
        <taxon>Spiralia</taxon>
        <taxon>Lophotrochozoa</taxon>
        <taxon>Platyhelminthes</taxon>
        <taxon>Trematoda</taxon>
        <taxon>Digenea</taxon>
        <taxon>Opisthorchiida</taxon>
        <taxon>Opisthorchiata</taxon>
        <taxon>Opisthorchiidae</taxon>
        <taxon>Clonorchis</taxon>
    </lineage>
</organism>
<dbReference type="Pfam" id="PF08997">
    <property type="entry name" value="UCR_6-4kD"/>
    <property type="match status" value="1"/>
</dbReference>
<name>G7YXD8_CLOSI</name>
<evidence type="ECO:0000313" key="3">
    <source>
        <dbReference type="Proteomes" id="UP000008909"/>
    </source>
</evidence>
<evidence type="ECO:0000256" key="1">
    <source>
        <dbReference type="SAM" id="Phobius"/>
    </source>
</evidence>
<reference key="2">
    <citation type="submission" date="2011-10" db="EMBL/GenBank/DDBJ databases">
        <title>The genome and transcriptome sequence of Clonorchis sinensis provide insights into the carcinogenic liver fluke.</title>
        <authorList>
            <person name="Wang X."/>
            <person name="Huang Y."/>
            <person name="Chen W."/>
            <person name="Liu H."/>
            <person name="Guo L."/>
            <person name="Chen Y."/>
            <person name="Luo F."/>
            <person name="Zhou W."/>
            <person name="Sun J."/>
            <person name="Mao Q."/>
            <person name="Liang P."/>
            <person name="Zhou C."/>
            <person name="Tian Y."/>
            <person name="Men J."/>
            <person name="Lv X."/>
            <person name="Huang L."/>
            <person name="Zhou J."/>
            <person name="Hu Y."/>
            <person name="Li R."/>
            <person name="Zhang F."/>
            <person name="Lei H."/>
            <person name="Li X."/>
            <person name="Hu X."/>
            <person name="Liang C."/>
            <person name="Xu J."/>
            <person name="Wu Z."/>
            <person name="Yu X."/>
        </authorList>
    </citation>
    <scope>NUCLEOTIDE SEQUENCE</scope>
    <source>
        <strain>Henan</strain>
    </source>
</reference>
<dbReference type="Proteomes" id="UP000008909">
    <property type="component" value="Unassembled WGS sequence"/>
</dbReference>
<keyword evidence="1" id="KW-0472">Membrane</keyword>
<keyword evidence="1" id="KW-1133">Transmembrane helix</keyword>
<proteinExistence type="predicted"/>
<dbReference type="GO" id="GO:0005739">
    <property type="term" value="C:mitochondrion"/>
    <property type="evidence" value="ECO:0007669"/>
    <property type="project" value="GOC"/>
</dbReference>
<accession>G7YXD8</accession>
<evidence type="ECO:0000313" key="2">
    <source>
        <dbReference type="EMBL" id="GAA57618.1"/>
    </source>
</evidence>
<protein>
    <recommendedName>
        <fullName evidence="4">Cytochrome b-c1 complex subunit 10</fullName>
    </recommendedName>
</protein>
<keyword evidence="1" id="KW-0812">Transmembrane</keyword>
<sequence length="69" mass="7934">MAFDFDKAQLLRRVSRVIVPVQNFATAWGKPIAVWGAGAGFLALYFVDWKMIFAHIPGYKRKFDEDTVR</sequence>
<dbReference type="AlphaFoldDB" id="G7YXD8"/>
<feature type="transmembrane region" description="Helical" evidence="1">
    <location>
        <begin position="32"/>
        <end position="53"/>
    </location>
</feature>
<dbReference type="GO" id="GO:0006122">
    <property type="term" value="P:mitochondrial electron transport, ubiquinol to cytochrome c"/>
    <property type="evidence" value="ECO:0007669"/>
    <property type="project" value="InterPro"/>
</dbReference>
<dbReference type="EMBL" id="DF144897">
    <property type="protein sequence ID" value="GAA57618.1"/>
    <property type="molecule type" value="Genomic_DNA"/>
</dbReference>
<dbReference type="Gene3D" id="1.20.5.220">
    <property type="match status" value="1"/>
</dbReference>
<gene>
    <name evidence="2" type="ORF">CLF_112976</name>
</gene>